<feature type="transmembrane region" description="Helical" evidence="7">
    <location>
        <begin position="260"/>
        <end position="279"/>
    </location>
</feature>
<keyword evidence="3 7" id="KW-0812">Transmembrane</keyword>
<protein>
    <submittedName>
        <fullName evidence="8">NPF family transporter</fullName>
    </submittedName>
</protein>
<feature type="transmembrane region" description="Helical" evidence="7">
    <location>
        <begin position="183"/>
        <end position="200"/>
    </location>
</feature>
<comment type="subcellular location">
    <subcellularLocation>
        <location evidence="1">Membrane</location>
        <topology evidence="1">Multi-pass membrane protein</topology>
    </subcellularLocation>
</comment>
<dbReference type="CDD" id="cd17416">
    <property type="entry name" value="MFS_NPF1_2"/>
    <property type="match status" value="1"/>
</dbReference>
<dbReference type="GO" id="GO:0022857">
    <property type="term" value="F:transmembrane transporter activity"/>
    <property type="evidence" value="ECO:0007669"/>
    <property type="project" value="InterPro"/>
</dbReference>
<feature type="transmembrane region" description="Helical" evidence="7">
    <location>
        <begin position="456"/>
        <end position="477"/>
    </location>
</feature>
<keyword evidence="4 7" id="KW-1133">Transmembrane helix</keyword>
<evidence type="ECO:0000313" key="8">
    <source>
        <dbReference type="EMBL" id="AQX43138.1"/>
    </source>
</evidence>
<dbReference type="PANTHER" id="PTHR11654">
    <property type="entry name" value="OLIGOPEPTIDE TRANSPORTER-RELATED"/>
    <property type="match status" value="1"/>
</dbReference>
<evidence type="ECO:0000256" key="2">
    <source>
        <dbReference type="ARBA" id="ARBA00005982"/>
    </source>
</evidence>
<accession>A0A1S6YD87</accession>
<dbReference type="GO" id="GO:0016020">
    <property type="term" value="C:membrane"/>
    <property type="evidence" value="ECO:0007669"/>
    <property type="project" value="UniProtKB-SubCell"/>
</dbReference>
<evidence type="ECO:0000256" key="6">
    <source>
        <dbReference type="SAM" id="MobiDB-lite"/>
    </source>
</evidence>
<gene>
    <name evidence="8" type="primary">NPF1.1</name>
</gene>
<evidence type="ECO:0000256" key="5">
    <source>
        <dbReference type="ARBA" id="ARBA00023136"/>
    </source>
</evidence>
<feature type="transmembrane region" description="Helical" evidence="7">
    <location>
        <begin position="414"/>
        <end position="435"/>
    </location>
</feature>
<dbReference type="InterPro" id="IPR000109">
    <property type="entry name" value="POT_fam"/>
</dbReference>
<sequence length="634" mass="70280">MAMAEQRTGAQALQLYESPRPRRNERHDSFAIIHHFNLCFATFGRAAGNEKAEAADEKRQKDEEPRTTAGWKTMPFIIGNEACEKLAVAGLGSNMVVYLVTQYNMKKVAATNMLNIWSGTTSLATLPGAFLADSYLGRFWAITIGCFSYLLGMSILTATAVIPRLRPSACSAVEKKLKRCERASAGQFALLVLVFAFKAIGSAGVRPSNMAFGADQFEQEGEKGKKRVQSFFNWYYFSSSLALIVSLTVIVYIQSNVSWGIGFGICTAFMVISTGFFLLGRRTYRHEVPRGSAFTGFAQVIVASIRKRSLLLPSDSSQLYHGEQTGLKPRPANQFRFLNRAAIITEGDIRPDGSSPVSSWRVCSVQQIEELKSIMRTVPIFSCGIANQITNSQQHTFSVLQALSMDRRLGSKGFQIPAGSFSVFSLLVLIAWLPFYDRVIVPMARRVTKDNRGITMFQRMGIGFFISALSMLVAGLVEVKRRNTALSHGLADQPSAIVPISALWLVPQFCIAGLAEAFHTVGNLEFFYDQFPATMRSTAIAMSSCTAALGHYLSATIVTVVHNTTGRDGRPDWLDDNLNRGHLEYFYWLLSTMEALNVIYFVVCARWYKCADRRAMNVNLDASASCHEMECMQP</sequence>
<evidence type="ECO:0000256" key="4">
    <source>
        <dbReference type="ARBA" id="ARBA00022989"/>
    </source>
</evidence>
<name>A0A1S6YD87_PINPS</name>
<feature type="region of interest" description="Disordered" evidence="6">
    <location>
        <begin position="1"/>
        <end position="22"/>
    </location>
</feature>
<dbReference type="SUPFAM" id="SSF103473">
    <property type="entry name" value="MFS general substrate transporter"/>
    <property type="match status" value="1"/>
</dbReference>
<dbReference type="EMBL" id="KX986721">
    <property type="protein sequence ID" value="AQX43138.1"/>
    <property type="molecule type" value="mRNA"/>
</dbReference>
<dbReference type="InterPro" id="IPR036259">
    <property type="entry name" value="MFS_trans_sf"/>
</dbReference>
<dbReference type="Gene3D" id="1.20.1250.20">
    <property type="entry name" value="MFS general substrate transporter like domains"/>
    <property type="match status" value="1"/>
</dbReference>
<organism evidence="8">
    <name type="scientific">Pinus pinaster</name>
    <name type="common">Maritime pine</name>
    <dbReference type="NCBI Taxonomy" id="71647"/>
    <lineage>
        <taxon>Eukaryota</taxon>
        <taxon>Viridiplantae</taxon>
        <taxon>Streptophyta</taxon>
        <taxon>Embryophyta</taxon>
        <taxon>Tracheophyta</taxon>
        <taxon>Spermatophyta</taxon>
        <taxon>Pinopsida</taxon>
        <taxon>Pinidae</taxon>
        <taxon>Conifers I</taxon>
        <taxon>Pinales</taxon>
        <taxon>Pinaceae</taxon>
        <taxon>Pinus</taxon>
        <taxon>Pinus subgen. Pinus</taxon>
    </lineage>
</organism>
<evidence type="ECO:0000256" key="3">
    <source>
        <dbReference type="ARBA" id="ARBA00022692"/>
    </source>
</evidence>
<feature type="transmembrane region" description="Helical" evidence="7">
    <location>
        <begin position="138"/>
        <end position="162"/>
    </location>
</feature>
<feature type="transmembrane region" description="Helical" evidence="7">
    <location>
        <begin position="539"/>
        <end position="565"/>
    </location>
</feature>
<feature type="transmembrane region" description="Helical" evidence="7">
    <location>
        <begin position="585"/>
        <end position="608"/>
    </location>
</feature>
<dbReference type="Pfam" id="PF00854">
    <property type="entry name" value="PTR2"/>
    <property type="match status" value="1"/>
</dbReference>
<evidence type="ECO:0000256" key="1">
    <source>
        <dbReference type="ARBA" id="ARBA00004141"/>
    </source>
</evidence>
<reference evidence="8" key="1">
    <citation type="submission" date="2016-10" db="EMBL/GenBank/DDBJ databases">
        <title>Molecular fundamentals of nitrogen uptake and transport in trees.</title>
        <authorList>
            <person name="Castro-Rodriguez V."/>
            <person name="Canas R.A."/>
            <person name="de la Torre F."/>
            <person name="Pascual B."/>
            <person name="Avila C."/>
            <person name="Canovas F.M."/>
        </authorList>
    </citation>
    <scope>NUCLEOTIDE SEQUENCE</scope>
</reference>
<feature type="transmembrane region" description="Helical" evidence="7">
    <location>
        <begin position="234"/>
        <end position="253"/>
    </location>
</feature>
<feature type="transmembrane region" description="Helical" evidence="7">
    <location>
        <begin position="497"/>
        <end position="518"/>
    </location>
</feature>
<keyword evidence="5 7" id="KW-0472">Membrane</keyword>
<feature type="transmembrane region" description="Helical" evidence="7">
    <location>
        <begin position="114"/>
        <end position="132"/>
    </location>
</feature>
<dbReference type="AlphaFoldDB" id="A0A1S6YD87"/>
<comment type="similarity">
    <text evidence="2">Belongs to the major facilitator superfamily. Proton-dependent oligopeptide transporter (POT/PTR) (TC 2.A.17) family.</text>
</comment>
<proteinExistence type="evidence at transcript level"/>
<evidence type="ECO:0000256" key="7">
    <source>
        <dbReference type="SAM" id="Phobius"/>
    </source>
</evidence>